<dbReference type="InterPro" id="IPR006127">
    <property type="entry name" value="ZnuA-like"/>
</dbReference>
<dbReference type="GO" id="GO:0030001">
    <property type="term" value="P:metal ion transport"/>
    <property type="evidence" value="ECO:0007669"/>
    <property type="project" value="InterPro"/>
</dbReference>
<dbReference type="GO" id="GO:0007155">
    <property type="term" value="P:cell adhesion"/>
    <property type="evidence" value="ECO:0007669"/>
    <property type="project" value="InterPro"/>
</dbReference>
<dbReference type="Pfam" id="PF01297">
    <property type="entry name" value="ZnuA"/>
    <property type="match status" value="1"/>
</dbReference>
<evidence type="ECO:0000256" key="2">
    <source>
        <dbReference type="ARBA" id="ARBA00022448"/>
    </source>
</evidence>
<dbReference type="PRINTS" id="PR00691">
    <property type="entry name" value="ADHESINB"/>
</dbReference>
<keyword evidence="3" id="KW-0479">Metal-binding</keyword>
<evidence type="ECO:0000313" key="7">
    <source>
        <dbReference type="Proteomes" id="UP000661691"/>
    </source>
</evidence>
<dbReference type="PANTHER" id="PTHR42953">
    <property type="entry name" value="HIGH-AFFINITY ZINC UPTAKE SYSTEM PROTEIN ZNUA-RELATED"/>
    <property type="match status" value="1"/>
</dbReference>
<keyword evidence="7" id="KW-1185">Reference proteome</keyword>
<dbReference type="PROSITE" id="PS51257">
    <property type="entry name" value="PROKAR_LIPOPROTEIN"/>
    <property type="match status" value="1"/>
</dbReference>
<dbReference type="PRINTS" id="PR00690">
    <property type="entry name" value="ADHESNFAMILY"/>
</dbReference>
<evidence type="ECO:0000256" key="3">
    <source>
        <dbReference type="ARBA" id="ARBA00022723"/>
    </source>
</evidence>
<protein>
    <submittedName>
        <fullName evidence="6">Zinc ABC transporter substrate-binding protein</fullName>
    </submittedName>
</protein>
<dbReference type="SUPFAM" id="SSF53807">
    <property type="entry name" value="Helical backbone' metal receptor"/>
    <property type="match status" value="1"/>
</dbReference>
<organism evidence="6 7">
    <name type="scientific">Polycladospora coralii</name>
    <dbReference type="NCBI Taxonomy" id="2771432"/>
    <lineage>
        <taxon>Bacteria</taxon>
        <taxon>Bacillati</taxon>
        <taxon>Bacillota</taxon>
        <taxon>Bacilli</taxon>
        <taxon>Bacillales</taxon>
        <taxon>Thermoactinomycetaceae</taxon>
        <taxon>Polycladospora</taxon>
    </lineage>
</organism>
<keyword evidence="4" id="KW-0732">Signal</keyword>
<dbReference type="EMBL" id="JACXAH010000023">
    <property type="protein sequence ID" value="MBD1373340.1"/>
    <property type="molecule type" value="Genomic_DNA"/>
</dbReference>
<dbReference type="GO" id="GO:0030313">
    <property type="term" value="C:cell envelope"/>
    <property type="evidence" value="ECO:0007669"/>
    <property type="project" value="UniProtKB-SubCell"/>
</dbReference>
<evidence type="ECO:0000256" key="1">
    <source>
        <dbReference type="ARBA" id="ARBA00004196"/>
    </source>
</evidence>
<dbReference type="InterPro" id="IPR006129">
    <property type="entry name" value="AdhesinB"/>
</dbReference>
<keyword evidence="2 5" id="KW-0813">Transport</keyword>
<dbReference type="Proteomes" id="UP000661691">
    <property type="component" value="Unassembled WGS sequence"/>
</dbReference>
<evidence type="ECO:0000256" key="4">
    <source>
        <dbReference type="ARBA" id="ARBA00022729"/>
    </source>
</evidence>
<proteinExistence type="inferred from homology"/>
<comment type="caution">
    <text evidence="6">The sequence shown here is derived from an EMBL/GenBank/DDBJ whole genome shotgun (WGS) entry which is preliminary data.</text>
</comment>
<dbReference type="PANTHER" id="PTHR42953:SF1">
    <property type="entry name" value="METAL-BINDING PROTEIN HI_0362-RELATED"/>
    <property type="match status" value="1"/>
</dbReference>
<dbReference type="Gene3D" id="3.40.50.1980">
    <property type="entry name" value="Nitrogenase molybdenum iron protein domain"/>
    <property type="match status" value="2"/>
</dbReference>
<accession>A0A926NDD9</accession>
<dbReference type="InterPro" id="IPR050492">
    <property type="entry name" value="Bact_metal-bind_prot9"/>
</dbReference>
<evidence type="ECO:0000313" key="6">
    <source>
        <dbReference type="EMBL" id="MBD1373340.1"/>
    </source>
</evidence>
<reference evidence="6" key="1">
    <citation type="submission" date="2020-09" db="EMBL/GenBank/DDBJ databases">
        <title>A novel bacterium of genus Hazenella, isolated from South China Sea.</title>
        <authorList>
            <person name="Huang H."/>
            <person name="Mo K."/>
            <person name="Hu Y."/>
        </authorList>
    </citation>
    <scope>NUCLEOTIDE SEQUENCE</scope>
    <source>
        <strain evidence="6">IB182357</strain>
    </source>
</reference>
<dbReference type="RefSeq" id="WP_191142459.1">
    <property type="nucleotide sequence ID" value="NZ_JACXAH010000023.1"/>
</dbReference>
<dbReference type="AlphaFoldDB" id="A0A926NDD9"/>
<dbReference type="InterPro" id="IPR006128">
    <property type="entry name" value="Lipoprotein_PsaA-like"/>
</dbReference>
<name>A0A926NDD9_9BACL</name>
<comment type="subcellular location">
    <subcellularLocation>
        <location evidence="1">Cell envelope</location>
    </subcellularLocation>
</comment>
<gene>
    <name evidence="6" type="ORF">IC620_13380</name>
</gene>
<evidence type="ECO:0000256" key="5">
    <source>
        <dbReference type="RuleBase" id="RU003512"/>
    </source>
</evidence>
<comment type="similarity">
    <text evidence="5">Belongs to the bacterial solute-binding protein 9 family.</text>
</comment>
<sequence>MKGNRLYYILGIIMILSIITACNSDVTNDEGADVIQVTATTGMIADTVKNVGGEHVSVTGLMGPGVDPHLYKASQGDIGKLDQADVIFYNGLLLEGKMQEILEKMGKHKEVIALADHMNKNNLMETADKQIDPHIWFDVKLWIQATEKVKEGLMQVDPTHKADYEQQAAQYLEQLKELDTYASEQLATIPEEQRVLVTAHDAFGYFGRAYEVEVVGLQGISTASEYGLKDVKQIVDLLVERKIKAVFVESSVPKRSIEAVVQGAKEQGHEVIIGGELFSDAMGSPGTKEGTYIGMVRHNVDTIVKSLK</sequence>
<dbReference type="GO" id="GO:0046872">
    <property type="term" value="F:metal ion binding"/>
    <property type="evidence" value="ECO:0007669"/>
    <property type="project" value="UniProtKB-KW"/>
</dbReference>